<feature type="compositionally biased region" description="Polar residues" evidence="5">
    <location>
        <begin position="97"/>
        <end position="106"/>
    </location>
</feature>
<evidence type="ECO:0000256" key="4">
    <source>
        <dbReference type="HAMAP-Rule" id="MF_00512"/>
    </source>
</evidence>
<keyword evidence="7" id="KW-1185">Reference proteome</keyword>
<feature type="compositionally biased region" description="Acidic residues" evidence="5">
    <location>
        <begin position="117"/>
        <end position="126"/>
    </location>
</feature>
<gene>
    <name evidence="6" type="primary">rps6a</name>
    <name evidence="4" type="synonym">rps6e</name>
    <name evidence="6" type="ORF">SVXNc_0864</name>
</gene>
<feature type="region of interest" description="Disordered" evidence="5">
    <location>
        <begin position="79"/>
        <end position="126"/>
    </location>
</feature>
<dbReference type="InterPro" id="IPR001377">
    <property type="entry name" value="Ribosomal_eS6"/>
</dbReference>
<dbReference type="GO" id="GO:0005840">
    <property type="term" value="C:ribosome"/>
    <property type="evidence" value="ECO:0007669"/>
    <property type="project" value="UniProtKB-KW"/>
</dbReference>
<comment type="similarity">
    <text evidence="1 4">Belongs to the eukaryotic ribosomal protein eS6 family.</text>
</comment>
<keyword evidence="3 4" id="KW-0687">Ribonucleoprotein</keyword>
<dbReference type="InterPro" id="IPR018282">
    <property type="entry name" value="Ribosomal_eS6_CS"/>
</dbReference>
<dbReference type="SMART" id="SM01405">
    <property type="entry name" value="Ribosomal_S6e"/>
    <property type="match status" value="1"/>
</dbReference>
<sequence>MQITIGTNDGKTHQVELEDASQLVGKEIGETFEGGIVDLNGYKLEITGGSDKQGFPMRESIEGPARRRVLIEDGSGINEEEDGVRRRKSVRGKQVSEDIQQLNTTVAEEGSKSVEELLSDEEEEEE</sequence>
<name>A0ABY8CKM4_9ARCH</name>
<evidence type="ECO:0000256" key="5">
    <source>
        <dbReference type="SAM" id="MobiDB-lite"/>
    </source>
</evidence>
<accession>A0ABY8CKM4</accession>
<dbReference type="GeneID" id="90590301"/>
<evidence type="ECO:0000313" key="7">
    <source>
        <dbReference type="Proteomes" id="UP001218034"/>
    </source>
</evidence>
<dbReference type="EMBL" id="CP104395">
    <property type="protein sequence ID" value="WEL19871.1"/>
    <property type="molecule type" value="Genomic_DNA"/>
</dbReference>
<dbReference type="NCBIfam" id="NF003294">
    <property type="entry name" value="PRK04290.1-3"/>
    <property type="match status" value="1"/>
</dbReference>
<evidence type="ECO:0000256" key="2">
    <source>
        <dbReference type="ARBA" id="ARBA00022980"/>
    </source>
</evidence>
<dbReference type="PANTHER" id="PTHR11502">
    <property type="entry name" value="40S RIBOSOMAL PROTEIN S6"/>
    <property type="match status" value="1"/>
</dbReference>
<organism evidence="6 7">
    <name type="scientific">Candidatus Nanohalococcus occultus</name>
    <dbReference type="NCBI Taxonomy" id="2978047"/>
    <lineage>
        <taxon>Archaea</taxon>
        <taxon>Candidatus Nanohalarchaeota</taxon>
        <taxon>Candidatus Nanohalarchaeota incertae sedis</taxon>
        <taxon>Candidatus Nanohalococcus</taxon>
    </lineage>
</organism>
<reference evidence="6 7" key="1">
    <citation type="submission" date="2022-09" db="EMBL/GenBank/DDBJ databases">
        <title>Xylan utilization by haloarchaea-nanohaloarchaea associations.</title>
        <authorList>
            <person name="Yakimov M."/>
        </authorList>
    </citation>
    <scope>NUCLEOTIDE SEQUENCE [LARGE SCALE GENOMIC DNA]</scope>
    <source>
        <strain evidence="6 7">SVXNc</strain>
    </source>
</reference>
<dbReference type="Pfam" id="PF01092">
    <property type="entry name" value="Ribosomal_S6e"/>
    <property type="match status" value="1"/>
</dbReference>
<keyword evidence="2 4" id="KW-0689">Ribosomal protein</keyword>
<evidence type="ECO:0000313" key="6">
    <source>
        <dbReference type="EMBL" id="WEL19871.1"/>
    </source>
</evidence>
<dbReference type="Proteomes" id="UP001218034">
    <property type="component" value="Chromosome"/>
</dbReference>
<evidence type="ECO:0000256" key="3">
    <source>
        <dbReference type="ARBA" id="ARBA00023274"/>
    </source>
</evidence>
<dbReference type="RefSeq" id="WP_347721702.1">
    <property type="nucleotide sequence ID" value="NZ_CP104395.1"/>
</dbReference>
<protein>
    <recommendedName>
        <fullName evidence="4">Small ribosomal subunit protein eS6</fullName>
    </recommendedName>
</protein>
<dbReference type="HAMAP" id="MF_00512">
    <property type="entry name" value="Ribosomal_eS6"/>
    <property type="match status" value="1"/>
</dbReference>
<evidence type="ECO:0000256" key="1">
    <source>
        <dbReference type="ARBA" id="ARBA00009312"/>
    </source>
</evidence>
<dbReference type="InterPro" id="IPR020924">
    <property type="entry name" value="Ribosomal_eS6_arc"/>
</dbReference>
<dbReference type="PROSITE" id="PS00578">
    <property type="entry name" value="RIBOSOMAL_S6E"/>
    <property type="match status" value="1"/>
</dbReference>
<proteinExistence type="inferred from homology"/>